<proteinExistence type="predicted"/>
<keyword evidence="1" id="KW-0732">Signal</keyword>
<organism evidence="2 3">
    <name type="scientific">Decorospora gaudefroyi</name>
    <dbReference type="NCBI Taxonomy" id="184978"/>
    <lineage>
        <taxon>Eukaryota</taxon>
        <taxon>Fungi</taxon>
        <taxon>Dikarya</taxon>
        <taxon>Ascomycota</taxon>
        <taxon>Pezizomycotina</taxon>
        <taxon>Dothideomycetes</taxon>
        <taxon>Pleosporomycetidae</taxon>
        <taxon>Pleosporales</taxon>
        <taxon>Pleosporineae</taxon>
        <taxon>Pleosporaceae</taxon>
        <taxon>Decorospora</taxon>
    </lineage>
</organism>
<reference evidence="2" key="1">
    <citation type="submission" date="2020-01" db="EMBL/GenBank/DDBJ databases">
        <authorList>
            <consortium name="DOE Joint Genome Institute"/>
            <person name="Haridas S."/>
            <person name="Albert R."/>
            <person name="Binder M."/>
            <person name="Bloem J."/>
            <person name="Labutti K."/>
            <person name="Salamov A."/>
            <person name="Andreopoulos B."/>
            <person name="Baker S.E."/>
            <person name="Barry K."/>
            <person name="Bills G."/>
            <person name="Bluhm B.H."/>
            <person name="Cannon C."/>
            <person name="Castanera R."/>
            <person name="Culley D.E."/>
            <person name="Daum C."/>
            <person name="Ezra D."/>
            <person name="Gonzalez J.B."/>
            <person name="Henrissat B."/>
            <person name="Kuo A."/>
            <person name="Liang C."/>
            <person name="Lipzen A."/>
            <person name="Lutzoni F."/>
            <person name="Magnuson J."/>
            <person name="Mondo S."/>
            <person name="Nolan M."/>
            <person name="Ohm R."/>
            <person name="Pangilinan J."/>
            <person name="Park H.-J."/>
            <person name="Ramirez L."/>
            <person name="Alfaro M."/>
            <person name="Sun H."/>
            <person name="Tritt A."/>
            <person name="Yoshinaga Y."/>
            <person name="Zwiers L.-H."/>
            <person name="Turgeon B.G."/>
            <person name="Goodwin S.B."/>
            <person name="Spatafora J.W."/>
            <person name="Crous P.W."/>
            <person name="Grigoriev I.V."/>
        </authorList>
    </citation>
    <scope>NUCLEOTIDE SEQUENCE</scope>
    <source>
        <strain evidence="2">P77</strain>
    </source>
</reference>
<dbReference type="Proteomes" id="UP000800040">
    <property type="component" value="Unassembled WGS sequence"/>
</dbReference>
<feature type="chain" id="PRO_5025669375" description="AA1-like domain-containing protein" evidence="1">
    <location>
        <begin position="17"/>
        <end position="123"/>
    </location>
</feature>
<keyword evidence="3" id="KW-1185">Reference proteome</keyword>
<evidence type="ECO:0000256" key="1">
    <source>
        <dbReference type="SAM" id="SignalP"/>
    </source>
</evidence>
<protein>
    <recommendedName>
        <fullName evidence="4">AA1-like domain-containing protein</fullName>
    </recommendedName>
</protein>
<dbReference type="OrthoDB" id="3680197at2759"/>
<dbReference type="EMBL" id="ML975406">
    <property type="protein sequence ID" value="KAF1830178.1"/>
    <property type="molecule type" value="Genomic_DNA"/>
</dbReference>
<evidence type="ECO:0000313" key="3">
    <source>
        <dbReference type="Proteomes" id="UP000800040"/>
    </source>
</evidence>
<name>A0A6A5JYW9_9PLEO</name>
<accession>A0A6A5JYW9</accession>
<evidence type="ECO:0008006" key="4">
    <source>
        <dbReference type="Google" id="ProtNLM"/>
    </source>
</evidence>
<sequence length="123" mass="13328">MQFALPLLALAAAVSASSPIEAAWNVTRSYNDVSQQVVGVQITAVFVSEEYPQGLESKCSWVEKGRIYGVSCTPDTFSVEPQDDGYTLKVQQTIEKPTKQVVYGEGEVPRKGHAVIPVNARVA</sequence>
<evidence type="ECO:0000313" key="2">
    <source>
        <dbReference type="EMBL" id="KAF1830178.1"/>
    </source>
</evidence>
<dbReference type="AlphaFoldDB" id="A0A6A5JYW9"/>
<feature type="signal peptide" evidence="1">
    <location>
        <begin position="1"/>
        <end position="16"/>
    </location>
</feature>
<gene>
    <name evidence="2" type="ORF">BDW02DRAFT_573275</name>
</gene>